<dbReference type="OMA" id="IRREVAC"/>
<evidence type="ECO:0000256" key="3">
    <source>
        <dbReference type="ARBA" id="ARBA00022475"/>
    </source>
</evidence>
<accession>A0A080YTX8</accession>
<dbReference type="OrthoDB" id="1394818at2759"/>
<dbReference type="Pfam" id="PF23598">
    <property type="entry name" value="LRR_14"/>
    <property type="match status" value="1"/>
</dbReference>
<evidence type="ECO:0000256" key="6">
    <source>
        <dbReference type="ARBA" id="ARBA00022729"/>
    </source>
</evidence>
<proteinExistence type="inferred from homology"/>
<dbReference type="PROSITE" id="PS51450">
    <property type="entry name" value="LRR"/>
    <property type="match status" value="3"/>
</dbReference>
<evidence type="ECO:0000256" key="10">
    <source>
        <dbReference type="ARBA" id="ARBA00023180"/>
    </source>
</evidence>
<feature type="signal peptide" evidence="11">
    <location>
        <begin position="1"/>
        <end position="21"/>
    </location>
</feature>
<dbReference type="PANTHER" id="PTHR48061">
    <property type="entry name" value="LEUCINE-RICH REPEAT RECEPTOR PROTEIN KINASE EMS1-LIKE-RELATED"/>
    <property type="match status" value="1"/>
</dbReference>
<dbReference type="InterPro" id="IPR003591">
    <property type="entry name" value="Leu-rich_rpt_typical-subtyp"/>
</dbReference>
<evidence type="ECO:0000256" key="5">
    <source>
        <dbReference type="ARBA" id="ARBA00022692"/>
    </source>
</evidence>
<keyword evidence="8" id="KW-1133">Transmembrane helix</keyword>
<keyword evidence="4" id="KW-0433">Leucine-rich repeat</keyword>
<evidence type="ECO:0000259" key="12">
    <source>
        <dbReference type="Pfam" id="PF08263"/>
    </source>
</evidence>
<evidence type="ECO:0000256" key="4">
    <source>
        <dbReference type="ARBA" id="ARBA00022614"/>
    </source>
</evidence>
<dbReference type="Gramene" id="TraesLDM3B03G01778450.1">
    <property type="protein sequence ID" value="TraesLDM3B03G01778450.1"/>
    <property type="gene ID" value="TraesLDM3B03G01778450"/>
</dbReference>
<dbReference type="Gene3D" id="3.80.10.10">
    <property type="entry name" value="Ribonuclease Inhibitor"/>
    <property type="match status" value="5"/>
</dbReference>
<dbReference type="InterPro" id="IPR032675">
    <property type="entry name" value="LRR_dom_sf"/>
</dbReference>
<evidence type="ECO:0000256" key="2">
    <source>
        <dbReference type="ARBA" id="ARBA00009592"/>
    </source>
</evidence>
<keyword evidence="9" id="KW-0472">Membrane</keyword>
<keyword evidence="6 11" id="KW-0732">Signal</keyword>
<keyword evidence="5" id="KW-0812">Transmembrane</keyword>
<dbReference type="InterPro" id="IPR055414">
    <property type="entry name" value="LRR_R13L4/SHOC2-like"/>
</dbReference>
<feature type="domain" description="Leucine-rich repeat-containing N-terminal plant-type" evidence="12">
    <location>
        <begin position="41"/>
        <end position="82"/>
    </location>
</feature>
<dbReference type="Proteomes" id="UP000019116">
    <property type="component" value="Chromosome 3B"/>
</dbReference>
<dbReference type="Pfam" id="PF08263">
    <property type="entry name" value="LRRNT_2"/>
    <property type="match status" value="1"/>
</dbReference>
<evidence type="ECO:0000256" key="1">
    <source>
        <dbReference type="ARBA" id="ARBA00004251"/>
    </source>
</evidence>
<feature type="chain" id="PRO_5043118328" evidence="11">
    <location>
        <begin position="22"/>
        <end position="1028"/>
    </location>
</feature>
<reference evidence="14" key="1">
    <citation type="submission" date="2018-08" db="EMBL/GenBank/DDBJ databases">
        <authorList>
            <person name="Rossello M."/>
        </authorList>
    </citation>
    <scope>NUCLEOTIDE SEQUENCE [LARGE SCALE GENOMIC DNA]</scope>
    <source>
        <strain evidence="14">cv. Chinese Spring</strain>
    </source>
</reference>
<comment type="subcellular location">
    <subcellularLocation>
        <location evidence="1">Cell membrane</location>
        <topology evidence="1">Single-pass type I membrane protein</topology>
    </subcellularLocation>
</comment>
<dbReference type="PRINTS" id="PR00019">
    <property type="entry name" value="LEURICHRPT"/>
</dbReference>
<evidence type="ECO:0000256" key="9">
    <source>
        <dbReference type="ARBA" id="ARBA00023136"/>
    </source>
</evidence>
<dbReference type="SMR" id="A0A080YTX8"/>
<name>A0A080YTX8_WHEAT</name>
<dbReference type="EnsemblPlants" id="TraesCS3B02G570700.1">
    <property type="protein sequence ID" value="TraesCS3B02G570700.1"/>
    <property type="gene ID" value="TraesCS3B02G570700"/>
</dbReference>
<dbReference type="STRING" id="4565.A0A080YTX8"/>
<comment type="similarity">
    <text evidence="2">Belongs to the RLP family.</text>
</comment>
<dbReference type="Gramene" id="TraesSTA3B03G01769890.1">
    <property type="protein sequence ID" value="TraesSTA3B03G01769890.1"/>
    <property type="gene ID" value="TraesSTA3B03G01769890"/>
</dbReference>
<keyword evidence="3" id="KW-1003">Cell membrane</keyword>
<dbReference type="PANTHER" id="PTHR48061:SF45">
    <property type="entry name" value="LEUCINE-RICH REPEAT-CONTAINING N-TERMINAL PLANT-TYPE DOMAIN-CONTAINING PROTEIN"/>
    <property type="match status" value="1"/>
</dbReference>
<evidence type="ECO:0000313" key="15">
    <source>
        <dbReference type="Proteomes" id="UP000019116"/>
    </source>
</evidence>
<dbReference type="Pfam" id="PF00560">
    <property type="entry name" value="LRR_1"/>
    <property type="match status" value="4"/>
</dbReference>
<feature type="domain" description="Disease resistance R13L4/SHOC-2-like LRR" evidence="13">
    <location>
        <begin position="375"/>
        <end position="478"/>
    </location>
</feature>
<evidence type="ECO:0000259" key="13">
    <source>
        <dbReference type="Pfam" id="PF23598"/>
    </source>
</evidence>
<keyword evidence="15" id="KW-1185">Reference proteome</keyword>
<evidence type="ECO:0000256" key="8">
    <source>
        <dbReference type="ARBA" id="ARBA00022989"/>
    </source>
</evidence>
<dbReference type="Gramene" id="TraesCS3B02G570700.1">
    <property type="protein sequence ID" value="TraesCS3B02G570700.1"/>
    <property type="gene ID" value="TraesCS3B02G570700"/>
</dbReference>
<dbReference type="Pfam" id="PF13855">
    <property type="entry name" value="LRR_8"/>
    <property type="match status" value="2"/>
</dbReference>
<evidence type="ECO:0000256" key="11">
    <source>
        <dbReference type="SAM" id="SignalP"/>
    </source>
</evidence>
<dbReference type="GO" id="GO:0005886">
    <property type="term" value="C:plasma membrane"/>
    <property type="evidence" value="ECO:0007669"/>
    <property type="project" value="UniProtKB-SubCell"/>
</dbReference>
<evidence type="ECO:0000313" key="14">
    <source>
        <dbReference type="EnsemblPlants" id="TraesCS3B02G570700.1"/>
    </source>
</evidence>
<dbReference type="FunFam" id="3.80.10.10:FF:000095">
    <property type="entry name" value="LRR receptor-like serine/threonine-protein kinase GSO1"/>
    <property type="match status" value="2"/>
</dbReference>
<dbReference type="PaxDb" id="4565-Traes_3B_A74D1E049.1"/>
<evidence type="ECO:0000256" key="7">
    <source>
        <dbReference type="ARBA" id="ARBA00022737"/>
    </source>
</evidence>
<dbReference type="InterPro" id="IPR013210">
    <property type="entry name" value="LRR_N_plant-typ"/>
</dbReference>
<dbReference type="InterPro" id="IPR046956">
    <property type="entry name" value="RLP23-like"/>
</dbReference>
<keyword evidence="10" id="KW-0325">Glycoprotein</keyword>
<dbReference type="HOGENOM" id="CLU_000288_18_3_1"/>
<dbReference type="AlphaFoldDB" id="A0A080YTX8"/>
<dbReference type="SMART" id="SM00369">
    <property type="entry name" value="LRR_TYP"/>
    <property type="match status" value="6"/>
</dbReference>
<dbReference type="Gramene" id="TraesCS3B03G1427700.1">
    <property type="protein sequence ID" value="TraesCS3B03G1427700.1.CDS"/>
    <property type="gene ID" value="TraesCS3B03G1427700"/>
</dbReference>
<dbReference type="Gramene" id="TraesMAC3B03G01780550.1">
    <property type="protein sequence ID" value="TraesMAC3B03G01780550.1"/>
    <property type="gene ID" value="TraesMAC3B03G01780550"/>
</dbReference>
<keyword evidence="7" id="KW-0677">Repeat</keyword>
<protein>
    <submittedName>
        <fullName evidence="14">Uncharacterized protein</fullName>
    </submittedName>
</protein>
<sequence length="1028" mass="114023">MAGTTHLLALFALTQLYSVAASTSDAHAHGHDNDTASSFCHPDQAAALLQLKQSFILDYSTTTLPSWQPGTDCCLWEGVGCDGVSGSSSSSVTVLDLGRRGLYSYSCHAALFNLTSLRYLDLSMNDFGGSRIPGDGFERLSKLTHLNLSYSGFYGQIPIAIGKLKSLVSLDLSSLHNIESAEITNLYAIMDGYNFLVLREPSFKTLLANLNNLRELYLDGVDISSSGEEWSSDLAKAVPRLHVFSMAYCKLNGPIHSSLSSLRSLTVVNLKLNGGISGAVPEFFTDFLNLSVLQLSYNNFSGWFPWKIFQLKNIRVLDVSHNERLSGRLPEFPSRASLETLILQYTNFSGVRLSSFNNLLSLRELGELAPFFSWIRSLKNLTSLHLSDCYSSKLTPPMIGNLTNLTSLEITYCGFVGQIPSSIGNLNKLTSLRISDCAFSGTIPSSIGNLKKLRRLEISYTELSCPITTDFGHLNKLMNDLRGDIPTYLFTLPAMLQLDLSSNQLSGPIQEFGTLHSHMIIVYLSQNQISGQIPRSFFQLTSLIDLDLSSNNLTGLVELNLLWKLRKLASLDLSNNRLSVLDGEGNKSTVPLLSKLSYLILVSCNMTTMPRFLMHINHIDTLDLSNNIIQGTIPQWIWETWDDSLTQLNLSNNMFTDMQLTSYLLPYSRLDSLDLSSNRLQGQAPMPNLFKEVDYSNNRFSSIMPNFTAYLSQTVYLKLSRNNISGHIPDSTIDLHGNNIRGKLPRSLSNCAGLGILDIGNNRMVGTFPFWLGRLSDLCIIVLGSNLFYGSLTYPARDRKSREYFSKIQIVDIASNNFSGNLDPQWFGRFASMMAKFSETGNILRHQIYGDYHDTVAITYKGQYVTFEEVLTTLTAIDFSNNALEGDIFESVGSLVSLHILNMSHNAFKGRIPAQIGEMRQLESLDLSWNKLSGEIPQELTNLTFLSTLNLSGNRLDGRIPQSSQFATFEYTSYEGNAGLCGPPLSKPCGNSSNPNEAQVSISKDHVDVILFLFAGWALALDSRQVFC</sequence>
<reference evidence="14" key="2">
    <citation type="submission" date="2018-10" db="UniProtKB">
        <authorList>
            <consortium name="EnsemblPlants"/>
        </authorList>
    </citation>
    <scope>IDENTIFICATION</scope>
</reference>
<dbReference type="InterPro" id="IPR001611">
    <property type="entry name" value="Leu-rich_rpt"/>
</dbReference>
<dbReference type="SUPFAM" id="SSF52058">
    <property type="entry name" value="L domain-like"/>
    <property type="match status" value="4"/>
</dbReference>
<organism evidence="14">
    <name type="scientific">Triticum aestivum</name>
    <name type="common">Wheat</name>
    <dbReference type="NCBI Taxonomy" id="4565"/>
    <lineage>
        <taxon>Eukaryota</taxon>
        <taxon>Viridiplantae</taxon>
        <taxon>Streptophyta</taxon>
        <taxon>Embryophyta</taxon>
        <taxon>Tracheophyta</taxon>
        <taxon>Spermatophyta</taxon>
        <taxon>Magnoliopsida</taxon>
        <taxon>Liliopsida</taxon>
        <taxon>Poales</taxon>
        <taxon>Poaceae</taxon>
        <taxon>BOP clade</taxon>
        <taxon>Pooideae</taxon>
        <taxon>Triticodae</taxon>
        <taxon>Triticeae</taxon>
        <taxon>Triticinae</taxon>
        <taxon>Triticum</taxon>
    </lineage>
</organism>